<keyword evidence="11 17" id="KW-0472">Membrane</keyword>
<protein>
    <recommendedName>
        <fullName evidence="5 15">CDP-diacylglycerol--glycerol-3-phosphate 3-phosphatidyltransferase</fullName>
        <ecNumber evidence="4 15">2.7.8.5</ecNumber>
    </recommendedName>
</protein>
<dbReference type="HOGENOM" id="CLU_051314_2_3_12"/>
<dbReference type="InterPro" id="IPR000462">
    <property type="entry name" value="CDP-OH_P_trans"/>
</dbReference>
<evidence type="ECO:0000256" key="14">
    <source>
        <dbReference type="ARBA" id="ARBA00048586"/>
    </source>
</evidence>
<keyword evidence="10" id="KW-0443">Lipid metabolism</keyword>
<evidence type="ECO:0000256" key="15">
    <source>
        <dbReference type="NCBIfam" id="TIGR00560"/>
    </source>
</evidence>
<sequence>MNVPNKLTVTRLILVPVFFVVFNLSRWFGDSLADLATVMVIILFIVTEATDILDGQIARRRNMVTDLGKVMDPFADTLSHLTYFVCLMMAGIMPDWAFVIIMWREFGILFVRMLMMKTGKAVPANIWGKSKTVLYAVSSILGILFLAFRRWMPDAAWLSTGSYVLVAVFALAAAASVISFLTYIMAIISSKVLSHLSR</sequence>
<dbReference type="eggNOG" id="COG0558">
    <property type="taxonomic scope" value="Bacteria"/>
</dbReference>
<dbReference type="PANTHER" id="PTHR14269">
    <property type="entry name" value="CDP-DIACYLGLYCEROL--GLYCEROL-3-PHOSPHATE 3-PHOSPHATIDYLTRANSFERASE-RELATED"/>
    <property type="match status" value="1"/>
</dbReference>
<feature type="transmembrane region" description="Helical" evidence="17">
    <location>
        <begin position="163"/>
        <end position="188"/>
    </location>
</feature>
<dbReference type="PIRSF" id="PIRSF000847">
    <property type="entry name" value="Phos_ph_gly_syn"/>
    <property type="match status" value="1"/>
</dbReference>
<evidence type="ECO:0000256" key="1">
    <source>
        <dbReference type="ARBA" id="ARBA00004141"/>
    </source>
</evidence>
<proteinExistence type="inferred from homology"/>
<evidence type="ECO:0000256" key="2">
    <source>
        <dbReference type="ARBA" id="ARBA00005042"/>
    </source>
</evidence>
<comment type="catalytic activity">
    <reaction evidence="14">
        <text>a CDP-1,2-diacyl-sn-glycerol + sn-glycerol 3-phosphate = a 1,2-diacyl-sn-glycero-3-phospho-(1'-sn-glycero-3'-phosphate) + CMP + H(+)</text>
        <dbReference type="Rhea" id="RHEA:12593"/>
        <dbReference type="ChEBI" id="CHEBI:15378"/>
        <dbReference type="ChEBI" id="CHEBI:57597"/>
        <dbReference type="ChEBI" id="CHEBI:58332"/>
        <dbReference type="ChEBI" id="CHEBI:60110"/>
        <dbReference type="ChEBI" id="CHEBI:60377"/>
        <dbReference type="EC" id="2.7.8.5"/>
    </reaction>
</comment>
<evidence type="ECO:0000256" key="3">
    <source>
        <dbReference type="ARBA" id="ARBA00010441"/>
    </source>
</evidence>
<evidence type="ECO:0000256" key="16">
    <source>
        <dbReference type="RuleBase" id="RU003750"/>
    </source>
</evidence>
<evidence type="ECO:0000313" key="19">
    <source>
        <dbReference type="Proteomes" id="UP000007939"/>
    </source>
</evidence>
<name>F4GKP6_PARC1</name>
<evidence type="ECO:0000313" key="18">
    <source>
        <dbReference type="EMBL" id="AEC01455.1"/>
    </source>
</evidence>
<evidence type="ECO:0000256" key="5">
    <source>
        <dbReference type="ARBA" id="ARBA00014944"/>
    </source>
</evidence>
<evidence type="ECO:0000256" key="8">
    <source>
        <dbReference type="ARBA" id="ARBA00022692"/>
    </source>
</evidence>
<dbReference type="OrthoDB" id="9796672at2"/>
<dbReference type="PROSITE" id="PS00379">
    <property type="entry name" value="CDP_ALCOHOL_P_TRANSF"/>
    <property type="match status" value="1"/>
</dbReference>
<accession>F4GKP6</accession>
<organism evidence="18 19">
    <name type="scientific">Parasphaerochaeta coccoides (strain ATCC BAA-1237 / DSM 17374 / SPN1)</name>
    <name type="common">Sphaerochaeta coccoides</name>
    <dbReference type="NCBI Taxonomy" id="760011"/>
    <lineage>
        <taxon>Bacteria</taxon>
        <taxon>Pseudomonadati</taxon>
        <taxon>Spirochaetota</taxon>
        <taxon>Spirochaetia</taxon>
        <taxon>Spirochaetales</taxon>
        <taxon>Sphaerochaetaceae</taxon>
        <taxon>Parasphaerochaeta</taxon>
    </lineage>
</organism>
<gene>
    <name evidence="18" type="ordered locus">Spico_0221</name>
</gene>
<comment type="similarity">
    <text evidence="3 16">Belongs to the CDP-alcohol phosphatidyltransferase class-I family.</text>
</comment>
<keyword evidence="13" id="KW-1208">Phospholipid metabolism</keyword>
<comment type="subcellular location">
    <subcellularLocation>
        <location evidence="1">Membrane</location>
        <topology evidence="1">Multi-pass membrane protein</topology>
    </subcellularLocation>
</comment>
<dbReference type="STRING" id="760011.Spico_0221"/>
<comment type="pathway">
    <text evidence="2">Phospholipid metabolism; phosphatidylglycerol biosynthesis; phosphatidylglycerol from CDP-diacylglycerol: step 1/2.</text>
</comment>
<dbReference type="InterPro" id="IPR004570">
    <property type="entry name" value="Phosphatidylglycerol_P_synth"/>
</dbReference>
<dbReference type="RefSeq" id="WP_013738851.1">
    <property type="nucleotide sequence ID" value="NC_015436.1"/>
</dbReference>
<reference evidence="18 19" key="2">
    <citation type="journal article" date="2012" name="Stand. Genomic Sci.">
        <title>Complete genome sequence of the termite hindgut bacterium Spirochaeta coccoides type strain (SPN1(T)), reclassification in the genus Sphaerochaeta as Sphaerochaeta coccoides comb. nov. and emendations of the family Spirochaetaceae and the genus Sphaerochaeta.</title>
        <authorList>
            <person name="Abt B."/>
            <person name="Han C."/>
            <person name="Scheuner C."/>
            <person name="Lu M."/>
            <person name="Lapidus A."/>
            <person name="Nolan M."/>
            <person name="Lucas S."/>
            <person name="Hammon N."/>
            <person name="Deshpande S."/>
            <person name="Cheng J.F."/>
            <person name="Tapia R."/>
            <person name="Goodwin L.A."/>
            <person name="Pitluck S."/>
            <person name="Liolios K."/>
            <person name="Pagani I."/>
            <person name="Ivanova N."/>
            <person name="Mavromatis K."/>
            <person name="Mikhailova N."/>
            <person name="Huntemann M."/>
            <person name="Pati A."/>
            <person name="Chen A."/>
            <person name="Palaniappan K."/>
            <person name="Land M."/>
            <person name="Hauser L."/>
            <person name="Brambilla E.M."/>
            <person name="Rohde M."/>
            <person name="Spring S."/>
            <person name="Gronow S."/>
            <person name="Goker M."/>
            <person name="Woyke T."/>
            <person name="Bristow J."/>
            <person name="Eisen J.A."/>
            <person name="Markowitz V."/>
            <person name="Hugenholtz P."/>
            <person name="Kyrpides N.C."/>
            <person name="Klenk H.P."/>
            <person name="Detter J.C."/>
        </authorList>
    </citation>
    <scope>NUCLEOTIDE SEQUENCE [LARGE SCALE GENOMIC DNA]</scope>
    <source>
        <strain evidence="19">ATCC BAA-1237 / DSM 17374 / SPN1</strain>
    </source>
</reference>
<evidence type="ECO:0000256" key="13">
    <source>
        <dbReference type="ARBA" id="ARBA00023264"/>
    </source>
</evidence>
<keyword evidence="9 17" id="KW-1133">Transmembrane helix</keyword>
<feature type="transmembrane region" description="Helical" evidence="17">
    <location>
        <begin position="133"/>
        <end position="151"/>
    </location>
</feature>
<keyword evidence="19" id="KW-1185">Reference proteome</keyword>
<evidence type="ECO:0000256" key="4">
    <source>
        <dbReference type="ARBA" id="ARBA00013170"/>
    </source>
</evidence>
<keyword evidence="7 16" id="KW-0808">Transferase</keyword>
<dbReference type="Gene3D" id="1.20.120.1760">
    <property type="match status" value="1"/>
</dbReference>
<evidence type="ECO:0000256" key="7">
    <source>
        <dbReference type="ARBA" id="ARBA00022679"/>
    </source>
</evidence>
<dbReference type="InterPro" id="IPR050324">
    <property type="entry name" value="CDP-alcohol_PTase-I"/>
</dbReference>
<dbReference type="KEGG" id="scc:Spico_0221"/>
<evidence type="ECO:0000256" key="10">
    <source>
        <dbReference type="ARBA" id="ARBA00023098"/>
    </source>
</evidence>
<dbReference type="PANTHER" id="PTHR14269:SF62">
    <property type="entry name" value="CDP-DIACYLGLYCEROL--GLYCEROL-3-PHOSPHATE 3-PHOSPHATIDYLTRANSFERASE 1, CHLOROPLASTIC"/>
    <property type="match status" value="1"/>
</dbReference>
<evidence type="ECO:0000256" key="17">
    <source>
        <dbReference type="SAM" id="Phobius"/>
    </source>
</evidence>
<dbReference type="GO" id="GO:0046474">
    <property type="term" value="P:glycerophospholipid biosynthetic process"/>
    <property type="evidence" value="ECO:0007669"/>
    <property type="project" value="TreeGrafter"/>
</dbReference>
<dbReference type="InterPro" id="IPR043130">
    <property type="entry name" value="CDP-OH_PTrfase_TM_dom"/>
</dbReference>
<evidence type="ECO:0000256" key="11">
    <source>
        <dbReference type="ARBA" id="ARBA00023136"/>
    </source>
</evidence>
<evidence type="ECO:0000256" key="9">
    <source>
        <dbReference type="ARBA" id="ARBA00022989"/>
    </source>
</evidence>
<feature type="transmembrane region" description="Helical" evidence="17">
    <location>
        <begin position="12"/>
        <end position="29"/>
    </location>
</feature>
<keyword evidence="8 17" id="KW-0812">Transmembrane</keyword>
<dbReference type="GO" id="GO:0016020">
    <property type="term" value="C:membrane"/>
    <property type="evidence" value="ECO:0007669"/>
    <property type="project" value="UniProtKB-SubCell"/>
</dbReference>
<evidence type="ECO:0000256" key="6">
    <source>
        <dbReference type="ARBA" id="ARBA00022516"/>
    </source>
</evidence>
<reference evidence="19" key="1">
    <citation type="submission" date="2011-04" db="EMBL/GenBank/DDBJ databases">
        <title>The complete genome of Spirochaeta coccoides DSM 17374.</title>
        <authorList>
            <person name="Lucas S."/>
            <person name="Copeland A."/>
            <person name="Lapidus A."/>
            <person name="Bruce D."/>
            <person name="Goodwin L."/>
            <person name="Pitluck S."/>
            <person name="Peters L."/>
            <person name="Kyrpides N."/>
            <person name="Mavromatis K."/>
            <person name="Pagani I."/>
            <person name="Ivanova N."/>
            <person name="Ovchinnikova G."/>
            <person name="Lu M."/>
            <person name="Detter J.C."/>
            <person name="Tapia R."/>
            <person name="Han C."/>
            <person name="Land M."/>
            <person name="Hauser L."/>
            <person name="Markowitz V."/>
            <person name="Cheng J.-F."/>
            <person name="Hugenholtz P."/>
            <person name="Woyke T."/>
            <person name="Wu D."/>
            <person name="Spring S."/>
            <person name="Schroeder M."/>
            <person name="Brambilla E."/>
            <person name="Klenk H.-P."/>
            <person name="Eisen J.A."/>
        </authorList>
    </citation>
    <scope>NUCLEOTIDE SEQUENCE [LARGE SCALE GENOMIC DNA]</scope>
    <source>
        <strain evidence="19">ATCC BAA-1237 / DSM 17374 / SPN1</strain>
    </source>
</reference>
<keyword evidence="12" id="KW-0594">Phospholipid biosynthesis</keyword>
<dbReference type="EC" id="2.7.8.5" evidence="4 15"/>
<evidence type="ECO:0000256" key="12">
    <source>
        <dbReference type="ARBA" id="ARBA00023209"/>
    </source>
</evidence>
<dbReference type="InterPro" id="IPR048254">
    <property type="entry name" value="CDP_ALCOHOL_P_TRANSF_CS"/>
</dbReference>
<dbReference type="Proteomes" id="UP000007939">
    <property type="component" value="Chromosome"/>
</dbReference>
<keyword evidence="6" id="KW-0444">Lipid biosynthesis</keyword>
<dbReference type="AlphaFoldDB" id="F4GKP6"/>
<dbReference type="Pfam" id="PF01066">
    <property type="entry name" value="CDP-OH_P_transf"/>
    <property type="match status" value="1"/>
</dbReference>
<dbReference type="GO" id="GO:0008444">
    <property type="term" value="F:CDP-diacylglycerol-glycerol-3-phosphate 3-phosphatidyltransferase activity"/>
    <property type="evidence" value="ECO:0007669"/>
    <property type="project" value="UniProtKB-UniRule"/>
</dbReference>
<dbReference type="NCBIfam" id="TIGR00560">
    <property type="entry name" value="pgsA"/>
    <property type="match status" value="1"/>
</dbReference>
<dbReference type="EMBL" id="CP002659">
    <property type="protein sequence ID" value="AEC01455.1"/>
    <property type="molecule type" value="Genomic_DNA"/>
</dbReference>